<keyword evidence="1" id="KW-1133">Transmembrane helix</keyword>
<keyword evidence="1" id="KW-0812">Transmembrane</keyword>
<sequence length="306" mass="35159">MSSSKFKPLSTNDADLRLARFLSKHDDPLNRGFITRLDHSPIAMKRLAFFRALLLNTFILIALTILSFIMISQFLLSPPSTPTQTLMCITHDFIVASAIVVLIRSTLLPFFCGECRLRVAYGFRPSEIVIRRAPLLGKEYNRHTIARAVNPALLYSNVSAMLSSDYWTLEYTIILDALNRISKGEFPEDVLEFSVWKQREQTWHVWELWKMHDLISDEQEIAIFKVHELIPSCRMALVTNRVPQSLLIDSGKEELLADWQGAIADEKALDRSSTVRSYQTVVDKFAREGLDYESVWDQVSEKRKFA</sequence>
<reference evidence="2" key="1">
    <citation type="submission" date="2021-02" db="EMBL/GenBank/DDBJ databases">
        <title>Psilocybe cubensis genome.</title>
        <authorList>
            <person name="Mckernan K.J."/>
            <person name="Crawford S."/>
            <person name="Trippe A."/>
            <person name="Kane L.T."/>
            <person name="Mclaughlin S."/>
        </authorList>
    </citation>
    <scope>NUCLEOTIDE SEQUENCE [LARGE SCALE GENOMIC DNA]</scope>
    <source>
        <strain evidence="2">MGC-MH-2018</strain>
    </source>
</reference>
<organism evidence="2">
    <name type="scientific">Psilocybe cubensis</name>
    <name type="common">Psychedelic mushroom</name>
    <name type="synonym">Stropharia cubensis</name>
    <dbReference type="NCBI Taxonomy" id="181762"/>
    <lineage>
        <taxon>Eukaryota</taxon>
        <taxon>Fungi</taxon>
        <taxon>Dikarya</taxon>
        <taxon>Basidiomycota</taxon>
        <taxon>Agaricomycotina</taxon>
        <taxon>Agaricomycetes</taxon>
        <taxon>Agaricomycetidae</taxon>
        <taxon>Agaricales</taxon>
        <taxon>Agaricineae</taxon>
        <taxon>Strophariaceae</taxon>
        <taxon>Psilocybe</taxon>
    </lineage>
</organism>
<dbReference type="AlphaFoldDB" id="A0A8H7XTI1"/>
<feature type="transmembrane region" description="Helical" evidence="1">
    <location>
        <begin position="53"/>
        <end position="73"/>
    </location>
</feature>
<protein>
    <submittedName>
        <fullName evidence="2">Uncharacterized protein</fullName>
    </submittedName>
</protein>
<evidence type="ECO:0000256" key="1">
    <source>
        <dbReference type="SAM" id="Phobius"/>
    </source>
</evidence>
<name>A0A8H7XTI1_PSICU</name>
<dbReference type="EMBL" id="JAFIQS010000008">
    <property type="protein sequence ID" value="KAG5166568.1"/>
    <property type="molecule type" value="Genomic_DNA"/>
</dbReference>
<comment type="caution">
    <text evidence="2">The sequence shown here is derived from an EMBL/GenBank/DDBJ whole genome shotgun (WGS) entry which is preliminary data.</text>
</comment>
<dbReference type="OrthoDB" id="5421757at2759"/>
<gene>
    <name evidence="2" type="ORF">JR316_008658</name>
</gene>
<keyword evidence="1" id="KW-0472">Membrane</keyword>
<accession>A0A8H7XTI1</accession>
<proteinExistence type="predicted"/>
<feature type="transmembrane region" description="Helical" evidence="1">
    <location>
        <begin position="93"/>
        <end position="112"/>
    </location>
</feature>
<evidence type="ECO:0000313" key="2">
    <source>
        <dbReference type="EMBL" id="KAG5166568.1"/>
    </source>
</evidence>